<organism evidence="6 7">
    <name type="scientific">Cordyceps fumosorosea (strain ARSEF 2679)</name>
    <name type="common">Isaria fumosorosea</name>
    <dbReference type="NCBI Taxonomy" id="1081104"/>
    <lineage>
        <taxon>Eukaryota</taxon>
        <taxon>Fungi</taxon>
        <taxon>Dikarya</taxon>
        <taxon>Ascomycota</taxon>
        <taxon>Pezizomycotina</taxon>
        <taxon>Sordariomycetes</taxon>
        <taxon>Hypocreomycetidae</taxon>
        <taxon>Hypocreales</taxon>
        <taxon>Cordycipitaceae</taxon>
        <taxon>Cordyceps</taxon>
    </lineage>
</organism>
<dbReference type="OrthoDB" id="3642468at2759"/>
<evidence type="ECO:0000313" key="7">
    <source>
        <dbReference type="Proteomes" id="UP000076744"/>
    </source>
</evidence>
<feature type="transmembrane region" description="Helical" evidence="5">
    <location>
        <begin position="397"/>
        <end position="419"/>
    </location>
</feature>
<evidence type="ECO:0008006" key="8">
    <source>
        <dbReference type="Google" id="ProtNLM"/>
    </source>
</evidence>
<dbReference type="Gene3D" id="1.20.58.340">
    <property type="entry name" value="Magnesium transport protein CorA, transmembrane region"/>
    <property type="match status" value="1"/>
</dbReference>
<dbReference type="EMBL" id="AZHB01000018">
    <property type="protein sequence ID" value="OAA58143.1"/>
    <property type="molecule type" value="Genomic_DNA"/>
</dbReference>
<evidence type="ECO:0000256" key="2">
    <source>
        <dbReference type="ARBA" id="ARBA00022692"/>
    </source>
</evidence>
<keyword evidence="7" id="KW-1185">Reference proteome</keyword>
<evidence type="ECO:0000256" key="1">
    <source>
        <dbReference type="ARBA" id="ARBA00004141"/>
    </source>
</evidence>
<dbReference type="GO" id="GO:0016020">
    <property type="term" value="C:membrane"/>
    <property type="evidence" value="ECO:0007669"/>
    <property type="project" value="UniProtKB-SubCell"/>
</dbReference>
<comment type="caution">
    <text evidence="6">The sequence shown here is derived from an EMBL/GenBank/DDBJ whole genome shotgun (WGS) entry which is preliminary data.</text>
</comment>
<protein>
    <recommendedName>
        <fullName evidence="8">Mg2+ transporter protein, CorA-like/Zinc transport protein ZntB</fullName>
    </recommendedName>
</protein>
<dbReference type="RefSeq" id="XP_018702326.1">
    <property type="nucleotide sequence ID" value="XM_018850286.1"/>
</dbReference>
<keyword evidence="2 5" id="KW-0812">Transmembrane</keyword>
<keyword evidence="4 5" id="KW-0472">Membrane</keyword>
<dbReference type="STRING" id="1081104.A0A167R000"/>
<evidence type="ECO:0000256" key="5">
    <source>
        <dbReference type="SAM" id="Phobius"/>
    </source>
</evidence>
<evidence type="ECO:0000256" key="4">
    <source>
        <dbReference type="ARBA" id="ARBA00023136"/>
    </source>
</evidence>
<dbReference type="GeneID" id="30022974"/>
<accession>A0A167R000</accession>
<proteinExistence type="predicted"/>
<dbReference type="AlphaFoldDB" id="A0A167R000"/>
<sequence>MDTIRFLAQSKFSDYDRFQKRDFHQVHSSVLTDQANIAAAGEKFQESESRGQIKPQLLTIKASMSGESTLSLQEMDDEHMLKHLSLPESQGPGASLSLIVVPYNTQNWSFDTSKATFLKLFELCALDPAALDPIRYPAWGMHIFRQPHHCATYYLGSVLGIMCWSFDPRTATTRGIVVPRSTLDTGHAKDTLARLVKLLTLQKEHIHTPHTLTFVQLIDLVSTVEELLSRDLTKLAQIERMTGHGLWTRSLEGPEKESDPSRELAWLKEASKVIGNKSMNNSRYTYLLDIVEAAVRDVRLDDKLAEGVYRETGPEQQQYTRYQSDAKYRLEAFQNLERRASRLRPSLIYHSSRFSGQATVIASLISHADARTGMKIAEASMETAEAARKDASAMKTLAVITMLFLPATFLAAVFAMPSLQWDKDEVIGPRFWIFWAIAVPLTVVVFIAWFVLNRQTGVSRRPERNVASVGPV</sequence>
<gene>
    <name evidence="6" type="ORF">ISF_06682</name>
</gene>
<evidence type="ECO:0000313" key="6">
    <source>
        <dbReference type="EMBL" id="OAA58143.1"/>
    </source>
</evidence>
<evidence type="ECO:0000256" key="3">
    <source>
        <dbReference type="ARBA" id="ARBA00022989"/>
    </source>
</evidence>
<dbReference type="Proteomes" id="UP000076744">
    <property type="component" value="Unassembled WGS sequence"/>
</dbReference>
<dbReference type="InterPro" id="IPR045863">
    <property type="entry name" value="CorA_TM1_TM2"/>
</dbReference>
<name>A0A167R000_CORFA</name>
<reference evidence="6 7" key="1">
    <citation type="journal article" date="2016" name="Genome Biol. Evol.">
        <title>Divergent and convergent evolution of fungal pathogenicity.</title>
        <authorList>
            <person name="Shang Y."/>
            <person name="Xiao G."/>
            <person name="Zheng P."/>
            <person name="Cen K."/>
            <person name="Zhan S."/>
            <person name="Wang C."/>
        </authorList>
    </citation>
    <scope>NUCLEOTIDE SEQUENCE [LARGE SCALE GENOMIC DNA]</scope>
    <source>
        <strain evidence="6 7">ARSEF 2679</strain>
    </source>
</reference>
<dbReference type="SUPFAM" id="SSF144083">
    <property type="entry name" value="Magnesium transport protein CorA, transmembrane region"/>
    <property type="match status" value="1"/>
</dbReference>
<keyword evidence="3 5" id="KW-1133">Transmembrane helix</keyword>
<comment type="subcellular location">
    <subcellularLocation>
        <location evidence="1">Membrane</location>
        <topology evidence="1">Multi-pass membrane protein</topology>
    </subcellularLocation>
</comment>
<feature type="transmembrane region" description="Helical" evidence="5">
    <location>
        <begin position="431"/>
        <end position="452"/>
    </location>
</feature>